<evidence type="ECO:0000256" key="1">
    <source>
        <dbReference type="ARBA" id="ARBA00004123"/>
    </source>
</evidence>
<dbReference type="Pfam" id="PF04082">
    <property type="entry name" value="Fungal_trans"/>
    <property type="match status" value="1"/>
</dbReference>
<accession>A0ABR1VCJ0</accession>
<keyword evidence="6" id="KW-1185">Reference proteome</keyword>
<dbReference type="InterPro" id="IPR050613">
    <property type="entry name" value="Sec_Metabolite_Reg"/>
</dbReference>
<comment type="subcellular location">
    <subcellularLocation>
        <location evidence="1">Nucleus</location>
    </subcellularLocation>
</comment>
<evidence type="ECO:0000313" key="6">
    <source>
        <dbReference type="Proteomes" id="UP001480595"/>
    </source>
</evidence>
<dbReference type="PANTHER" id="PTHR31001:SF57">
    <property type="entry name" value="ZN(II)2CYS6 TRANSCRIPTION FACTOR (EUROFUNG)"/>
    <property type="match status" value="1"/>
</dbReference>
<evidence type="ECO:0000256" key="2">
    <source>
        <dbReference type="ARBA" id="ARBA00023242"/>
    </source>
</evidence>
<proteinExistence type="predicted"/>
<protein>
    <recommendedName>
        <fullName evidence="4">Xylanolytic transcriptional activator regulatory domain-containing protein</fullName>
    </recommendedName>
</protein>
<evidence type="ECO:0000256" key="3">
    <source>
        <dbReference type="SAM" id="MobiDB-lite"/>
    </source>
</evidence>
<name>A0ABR1VCJ0_9PEZI</name>
<dbReference type="PANTHER" id="PTHR31001">
    <property type="entry name" value="UNCHARACTERIZED TRANSCRIPTIONAL REGULATORY PROTEIN"/>
    <property type="match status" value="1"/>
</dbReference>
<comment type="caution">
    <text evidence="5">The sequence shown here is derived from an EMBL/GenBank/DDBJ whole genome shotgun (WGS) entry which is preliminary data.</text>
</comment>
<keyword evidence="2" id="KW-0539">Nucleus</keyword>
<dbReference type="EMBL" id="JAQQWL010000006">
    <property type="protein sequence ID" value="KAK8068907.1"/>
    <property type="molecule type" value="Genomic_DNA"/>
</dbReference>
<evidence type="ECO:0000313" key="5">
    <source>
        <dbReference type="EMBL" id="KAK8068907.1"/>
    </source>
</evidence>
<gene>
    <name evidence="5" type="ORF">PG994_005523</name>
</gene>
<dbReference type="RefSeq" id="XP_066716201.1">
    <property type="nucleotide sequence ID" value="XM_066856932.1"/>
</dbReference>
<reference evidence="5 6" key="1">
    <citation type="submission" date="2023-01" db="EMBL/GenBank/DDBJ databases">
        <title>Analysis of 21 Apiospora genomes using comparative genomics revels a genus with tremendous synthesis potential of carbohydrate active enzymes and secondary metabolites.</title>
        <authorList>
            <person name="Sorensen T."/>
        </authorList>
    </citation>
    <scope>NUCLEOTIDE SEQUENCE [LARGE SCALE GENOMIC DNA]</scope>
    <source>
        <strain evidence="5 6">CBS 135458</strain>
    </source>
</reference>
<dbReference type="CDD" id="cd12148">
    <property type="entry name" value="fungal_TF_MHR"/>
    <property type="match status" value="1"/>
</dbReference>
<organism evidence="5 6">
    <name type="scientific">Apiospora phragmitis</name>
    <dbReference type="NCBI Taxonomy" id="2905665"/>
    <lineage>
        <taxon>Eukaryota</taxon>
        <taxon>Fungi</taxon>
        <taxon>Dikarya</taxon>
        <taxon>Ascomycota</taxon>
        <taxon>Pezizomycotina</taxon>
        <taxon>Sordariomycetes</taxon>
        <taxon>Xylariomycetidae</taxon>
        <taxon>Amphisphaeriales</taxon>
        <taxon>Apiosporaceae</taxon>
        <taxon>Apiospora</taxon>
    </lineage>
</organism>
<sequence>METTLSPNPTTTLFGRGSSACSLRDLHPSLAQAAVLFAAFCENVAPVMRVVHLPTLTRQYWNAAASPDKLDRNTEALVFAVNYVSVGTMNDEQCATELGQTRQQAMARYRTAVEQALSRAHLLGIRSPMVLQAAVFYIEALKNEKTGQSAVRSLVVLVHHLARAMGLHRDGDAYGLRPFEAEMRRRLWWYVCILDHRTAEACGTEHAVRPHSFDARIPLHVNDGDLSPDMSALPPERDGIADMTFCLVRYETLRTVWCVKDNTSLAEKRAAISELERRLESRYLIHCDPVIPFQLKVVLSARMMVKRLWLVAHWPSLEMDNSRPTQRSAMTTVTTNGGATRDQLFAAAVDLLESAAEILASPTLSPWTWHAQTYSHWHAVAFRWPPSAECERAWRYACVVCEGWLAGGSTATNLGRPIQSLWDKVRQERENGKSNKGSDNAAGEPDREDSLDLFLDMFSLEPGDANDLCYTLMADQDMDEYFHFGEEDLSGTQVTDKSKS</sequence>
<dbReference type="Proteomes" id="UP001480595">
    <property type="component" value="Unassembled WGS sequence"/>
</dbReference>
<dbReference type="InterPro" id="IPR007219">
    <property type="entry name" value="XnlR_reg_dom"/>
</dbReference>
<dbReference type="GeneID" id="92089995"/>
<feature type="region of interest" description="Disordered" evidence="3">
    <location>
        <begin position="426"/>
        <end position="446"/>
    </location>
</feature>
<feature type="domain" description="Xylanolytic transcriptional activator regulatory" evidence="4">
    <location>
        <begin position="40"/>
        <end position="223"/>
    </location>
</feature>
<evidence type="ECO:0000259" key="4">
    <source>
        <dbReference type="Pfam" id="PF04082"/>
    </source>
</evidence>